<organism evidence="9 10">
    <name type="scientific">Tritrichomonas foetus</name>
    <dbReference type="NCBI Taxonomy" id="1144522"/>
    <lineage>
        <taxon>Eukaryota</taxon>
        <taxon>Metamonada</taxon>
        <taxon>Parabasalia</taxon>
        <taxon>Tritrichomonadida</taxon>
        <taxon>Tritrichomonadidae</taxon>
        <taxon>Tritrichomonas</taxon>
    </lineage>
</organism>
<evidence type="ECO:0000256" key="4">
    <source>
        <dbReference type="ARBA" id="ARBA00022801"/>
    </source>
</evidence>
<dbReference type="EC" id="3.2.1.52" evidence="3"/>
<dbReference type="PANTHER" id="PTHR22600">
    <property type="entry name" value="BETA-HEXOSAMINIDASE"/>
    <property type="match status" value="1"/>
</dbReference>
<protein>
    <recommendedName>
        <fullName evidence="3">beta-N-acetylhexosaminidase</fullName>
        <ecNumber evidence="3">3.2.1.52</ecNumber>
    </recommendedName>
</protein>
<sequence>MNFLYVELLNDLSRKLNDISLFKLASEKMFLLALASVLVSSAARTPQIIPQPESLEVISGEDWSLTNGMTIGYDSSIPEVKDLVQFVSDSLRVPTGFRFNIVADQEVVNGLYFGKMESNIDGEYHLTMTTQLVTIYGRDRLSLFYGLQTLLQLLPPQIYSSKAVTTVSEWKAQLVIVHDSPRFVWRGVMVDPCRHFFSVDVVKSIIDGMSHYKLNTLHLHLTDDQGWRIELKKFPKLIENGATRDSSPKMWDRWVSDDTQYGPYYYTEDDIQDLLQYAKERCVTIVPEIEMPGHGLACLSGYPEYSCRGGPFKPYCWWGVSDDIFCAGNDDTLGFLESILDEVLKVFNSTYIHCGGDEAPKQRWNTCSKCQARIKALGLSSANDLQQWFTQHFARYLDSRGRRLVGWDEILEGSLELPKQAVVMSWRANGGGQVAARKGHNVVMSPCDHIYLDYNQFKAVEKYEYIGSYSTVKMCYFFDPQDGLEDEYKHYILGSQGNLFSEYIWEREDLHYKAFPRIVALSESTWTKSENKNWERFIRSLEQSHYEKIRQMGVDNAAPLSLGTEQAIWTQGEFSGRWVSVTFPITGAFNQKGTYEIAFIHVKGEDGLKIRNVKLLIDNVEIDSDIHEGRAGNPGENNIYTVTVADAPGASQQLAVHAEVCADGEYDTTGVIHVYPADVKN</sequence>
<dbReference type="CDD" id="cd06563">
    <property type="entry name" value="GH20_chitobiase-like"/>
    <property type="match status" value="1"/>
</dbReference>
<dbReference type="VEuPathDB" id="TrichDB:TRFO_04344"/>
<dbReference type="Pfam" id="PF02838">
    <property type="entry name" value="Glyco_hydro_20b"/>
    <property type="match status" value="1"/>
</dbReference>
<name>A0A1J4KH68_9EUKA</name>
<evidence type="ECO:0000313" key="10">
    <source>
        <dbReference type="Proteomes" id="UP000179807"/>
    </source>
</evidence>
<gene>
    <name evidence="9" type="primary">exo</name>
    <name evidence="9" type="ORF">TRFO_04344</name>
</gene>
<proteinExistence type="inferred from homology"/>
<keyword evidence="4" id="KW-0378">Hydrolase</keyword>
<evidence type="ECO:0000259" key="8">
    <source>
        <dbReference type="Pfam" id="PF02838"/>
    </source>
</evidence>
<dbReference type="InterPro" id="IPR017853">
    <property type="entry name" value="GH"/>
</dbReference>
<reference evidence="9" key="1">
    <citation type="submission" date="2016-10" db="EMBL/GenBank/DDBJ databases">
        <authorList>
            <person name="Benchimol M."/>
            <person name="Almeida L.G."/>
            <person name="Vasconcelos A.T."/>
            <person name="Perreira-Neves A."/>
            <person name="Rosa I.A."/>
            <person name="Tasca T."/>
            <person name="Bogo M.R."/>
            <person name="de Souza W."/>
        </authorList>
    </citation>
    <scope>NUCLEOTIDE SEQUENCE [LARGE SCALE GENOMIC DNA]</scope>
    <source>
        <strain evidence="9">K</strain>
    </source>
</reference>
<feature type="domain" description="Glycoside hydrolase family 20 catalytic" evidence="7">
    <location>
        <begin position="183"/>
        <end position="528"/>
    </location>
</feature>
<evidence type="ECO:0000256" key="1">
    <source>
        <dbReference type="ARBA" id="ARBA00001231"/>
    </source>
</evidence>
<dbReference type="SUPFAM" id="SSF51445">
    <property type="entry name" value="(Trans)glycosidases"/>
    <property type="match status" value="1"/>
</dbReference>
<dbReference type="EMBL" id="MLAK01000616">
    <property type="protein sequence ID" value="OHT10304.1"/>
    <property type="molecule type" value="Genomic_DNA"/>
</dbReference>
<evidence type="ECO:0000256" key="3">
    <source>
        <dbReference type="ARBA" id="ARBA00012663"/>
    </source>
</evidence>
<dbReference type="OrthoDB" id="428480at2759"/>
<dbReference type="InterPro" id="IPR015882">
    <property type="entry name" value="HEX_bac_N"/>
</dbReference>
<comment type="similarity">
    <text evidence="2">Belongs to the glycosyl hydrolase 20 family.</text>
</comment>
<dbReference type="Pfam" id="PF00728">
    <property type="entry name" value="Glyco_hydro_20"/>
    <property type="match status" value="1"/>
</dbReference>
<evidence type="ECO:0000313" key="9">
    <source>
        <dbReference type="EMBL" id="OHT10304.1"/>
    </source>
</evidence>
<dbReference type="Proteomes" id="UP000179807">
    <property type="component" value="Unassembled WGS sequence"/>
</dbReference>
<dbReference type="Gene3D" id="3.20.20.80">
    <property type="entry name" value="Glycosidases"/>
    <property type="match status" value="1"/>
</dbReference>
<dbReference type="InterPro" id="IPR015883">
    <property type="entry name" value="Glyco_hydro_20_cat"/>
</dbReference>
<dbReference type="InterPro" id="IPR025705">
    <property type="entry name" value="Beta_hexosaminidase_sua/sub"/>
</dbReference>
<accession>A0A1J4KH68</accession>
<dbReference type="PANTHER" id="PTHR22600:SF57">
    <property type="entry name" value="BETA-N-ACETYLHEXOSAMINIDASE"/>
    <property type="match status" value="1"/>
</dbReference>
<dbReference type="RefSeq" id="XP_068363440.1">
    <property type="nucleotide sequence ID" value="XM_068491839.1"/>
</dbReference>
<dbReference type="AlphaFoldDB" id="A0A1J4KH68"/>
<dbReference type="GO" id="GO:0005975">
    <property type="term" value="P:carbohydrate metabolic process"/>
    <property type="evidence" value="ECO:0007669"/>
    <property type="project" value="InterPro"/>
</dbReference>
<keyword evidence="5" id="KW-0326">Glycosidase</keyword>
<dbReference type="GeneID" id="94826543"/>
<dbReference type="GO" id="GO:0004563">
    <property type="term" value="F:beta-N-acetylhexosaminidase activity"/>
    <property type="evidence" value="ECO:0007669"/>
    <property type="project" value="UniProtKB-EC"/>
</dbReference>
<dbReference type="InterPro" id="IPR029018">
    <property type="entry name" value="Hex-like_dom2"/>
</dbReference>
<evidence type="ECO:0000259" key="7">
    <source>
        <dbReference type="Pfam" id="PF00728"/>
    </source>
</evidence>
<dbReference type="SUPFAM" id="SSF55545">
    <property type="entry name" value="beta-N-acetylhexosaminidase-like domain"/>
    <property type="match status" value="1"/>
</dbReference>
<dbReference type="Gene3D" id="3.30.379.10">
    <property type="entry name" value="Chitobiase/beta-hexosaminidase domain 2-like"/>
    <property type="match status" value="1"/>
</dbReference>
<evidence type="ECO:0000256" key="6">
    <source>
        <dbReference type="PIRSR" id="PIRSR625705-1"/>
    </source>
</evidence>
<feature type="active site" description="Proton donor" evidence="6">
    <location>
        <position position="358"/>
    </location>
</feature>
<dbReference type="PRINTS" id="PR00738">
    <property type="entry name" value="GLHYDRLASE20"/>
</dbReference>
<evidence type="ECO:0000256" key="5">
    <source>
        <dbReference type="ARBA" id="ARBA00023295"/>
    </source>
</evidence>
<comment type="caution">
    <text evidence="9">The sequence shown here is derived from an EMBL/GenBank/DDBJ whole genome shotgun (WGS) entry which is preliminary data.</text>
</comment>
<feature type="domain" description="Beta-hexosaminidase bacterial type N-terminal" evidence="8">
    <location>
        <begin position="45"/>
        <end position="158"/>
    </location>
</feature>
<dbReference type="GO" id="GO:0016020">
    <property type="term" value="C:membrane"/>
    <property type="evidence" value="ECO:0007669"/>
    <property type="project" value="TreeGrafter"/>
</dbReference>
<keyword evidence="10" id="KW-1185">Reference proteome</keyword>
<evidence type="ECO:0000256" key="2">
    <source>
        <dbReference type="ARBA" id="ARBA00006285"/>
    </source>
</evidence>
<dbReference type="GO" id="GO:0030203">
    <property type="term" value="P:glycosaminoglycan metabolic process"/>
    <property type="evidence" value="ECO:0007669"/>
    <property type="project" value="TreeGrafter"/>
</dbReference>
<comment type="catalytic activity">
    <reaction evidence="1">
        <text>Hydrolysis of terminal non-reducing N-acetyl-D-hexosamine residues in N-acetyl-beta-D-hexosaminides.</text>
        <dbReference type="EC" id="3.2.1.52"/>
    </reaction>
</comment>